<dbReference type="GO" id="GO:0008173">
    <property type="term" value="F:RNA methyltransferase activity"/>
    <property type="evidence" value="ECO:0007669"/>
    <property type="project" value="InterPro"/>
</dbReference>
<feature type="binding site" evidence="6">
    <location>
        <begin position="183"/>
        <end position="189"/>
    </location>
    <ligand>
        <name>S-adenosyl-L-methionine</name>
        <dbReference type="ChEBI" id="CHEBI:59789"/>
    </ligand>
</feature>
<evidence type="ECO:0000256" key="3">
    <source>
        <dbReference type="ARBA" id="ARBA00022691"/>
    </source>
</evidence>
<evidence type="ECO:0000256" key="1">
    <source>
        <dbReference type="ARBA" id="ARBA00022603"/>
    </source>
</evidence>
<dbReference type="FunFam" id="3.40.50.150:FF:000164">
    <property type="entry name" value="Methyltransferase NSUN5, putative"/>
    <property type="match status" value="1"/>
</dbReference>
<dbReference type="VEuPathDB" id="AmoebaDB:EHI7A_016570"/>
<dbReference type="PROSITE" id="PS51686">
    <property type="entry name" value="SAM_MT_RSMB_NOP"/>
    <property type="match status" value="1"/>
</dbReference>
<dbReference type="CDD" id="cd02440">
    <property type="entry name" value="AdoMet_MTases"/>
    <property type="match status" value="1"/>
</dbReference>
<dbReference type="InterPro" id="IPR001678">
    <property type="entry name" value="MeTrfase_RsmB-F_NOP2_dom"/>
</dbReference>
<name>A0A5K1U1D0_ENTHI</name>
<keyword evidence="4 6" id="KW-0694">RNA-binding</keyword>
<sequence length="372" mass="42371">MALQYKQAAKVIDNVLKKKASIKTSIYQNNEIKNKKIILAIVSKTLANMETIEKLLCDIKDFRTIKQKTMLMVMLNDYITNGKISGGGAIKSVILKNKEKIPILEKKQKEQETFKYYRLNTLRTKVFPSISNKVEPDKFIPNLYKLTPPLSLPIDTLLSQDKPSCFPAFILNPPENSICIDACAAPGNKTTHLATIMNNTGIIYAFDKDIKRAELLRTTVKNYQATNIEVICGDFLQSDIEDIRFENVTHILCDPSCSGSGILERQLTKEKRDPARLRMLSSFQTKIVSHAMKFKNVQCITYSTCSVNNEENECVVKAVLDENPSFRLEPAFPQWQRRGIAIDDSYPYENCIRVDPHEDHMTGFFVALFVRK</sequence>
<evidence type="ECO:0000313" key="9">
    <source>
        <dbReference type="Proteomes" id="UP000078387"/>
    </source>
</evidence>
<proteinExistence type="inferred from homology"/>
<reference evidence="8 9" key="1">
    <citation type="submission" date="2016-05" db="EMBL/GenBank/DDBJ databases">
        <title>First whole genome sequencing of Entamoeba histolytica HM1:IMSS-clone-6.</title>
        <authorList>
            <person name="Mukherjee Avik.K."/>
            <person name="Izumyama S."/>
            <person name="Nakada-Tsukui K."/>
            <person name="Nozaki T."/>
        </authorList>
    </citation>
    <scope>NUCLEOTIDE SEQUENCE [LARGE SCALE GENOMIC DNA]</scope>
    <source>
        <strain evidence="8 9">HM1:IMSS clone 6</strain>
    </source>
</reference>
<dbReference type="GO" id="GO:0070475">
    <property type="term" value="P:rRNA base methylation"/>
    <property type="evidence" value="ECO:0007669"/>
    <property type="project" value="TreeGrafter"/>
</dbReference>
<keyword evidence="1 6" id="KW-0489">Methyltransferase</keyword>
<dbReference type="InterPro" id="IPR029063">
    <property type="entry name" value="SAM-dependent_MTases_sf"/>
</dbReference>
<evidence type="ECO:0000256" key="4">
    <source>
        <dbReference type="ARBA" id="ARBA00022884"/>
    </source>
</evidence>
<feature type="binding site" evidence="6">
    <location>
        <position position="207"/>
    </location>
    <ligand>
        <name>S-adenosyl-L-methionine</name>
        <dbReference type="ChEBI" id="CHEBI:59789"/>
    </ligand>
</feature>
<dbReference type="InterPro" id="IPR023267">
    <property type="entry name" value="RCMT"/>
</dbReference>
<dbReference type="InterPro" id="IPR049560">
    <property type="entry name" value="MeTrfase_RsmB-F_NOP2_cat"/>
</dbReference>
<keyword evidence="2 6" id="KW-0808">Transferase</keyword>
<dbReference type="Proteomes" id="UP000078387">
    <property type="component" value="Unassembled WGS sequence"/>
</dbReference>
<feature type="binding site" evidence="6">
    <location>
        <position position="234"/>
    </location>
    <ligand>
        <name>S-adenosyl-L-methionine</name>
        <dbReference type="ChEBI" id="CHEBI:59789"/>
    </ligand>
</feature>
<comment type="similarity">
    <text evidence="6">Belongs to the class I-like SAM-binding methyltransferase superfamily. RsmB/NOP family.</text>
</comment>
<evidence type="ECO:0000313" key="8">
    <source>
        <dbReference type="EMBL" id="GAT93941.1"/>
    </source>
</evidence>
<dbReference type="AlphaFoldDB" id="A0A5K1U1D0"/>
<dbReference type="GO" id="GO:0005730">
    <property type="term" value="C:nucleolus"/>
    <property type="evidence" value="ECO:0007669"/>
    <property type="project" value="TreeGrafter"/>
</dbReference>
<comment type="catalytic activity">
    <reaction evidence="5">
        <text>a cytidine in 25S rRNA + S-adenosyl-L-methionine = a 5-methylcytidine in 25S rRNA + S-adenosyl-L-homocysteine + H(+)</text>
        <dbReference type="Rhea" id="RHEA:47780"/>
        <dbReference type="Rhea" id="RHEA-COMP:11911"/>
        <dbReference type="Rhea" id="RHEA-COMP:11912"/>
        <dbReference type="ChEBI" id="CHEBI:15378"/>
        <dbReference type="ChEBI" id="CHEBI:57856"/>
        <dbReference type="ChEBI" id="CHEBI:59789"/>
        <dbReference type="ChEBI" id="CHEBI:74483"/>
        <dbReference type="ChEBI" id="CHEBI:82748"/>
    </reaction>
</comment>
<organism evidence="8 9">
    <name type="scientific">Entamoeba histolytica</name>
    <dbReference type="NCBI Taxonomy" id="5759"/>
    <lineage>
        <taxon>Eukaryota</taxon>
        <taxon>Amoebozoa</taxon>
        <taxon>Evosea</taxon>
        <taxon>Archamoebae</taxon>
        <taxon>Mastigamoebida</taxon>
        <taxon>Entamoebidae</taxon>
        <taxon>Entamoeba</taxon>
    </lineage>
</organism>
<comment type="caution">
    <text evidence="8">The sequence shown here is derived from an EMBL/GenBank/DDBJ whole genome shotgun (WGS) entry which is preliminary data.</text>
</comment>
<feature type="binding site" evidence="6">
    <location>
        <position position="254"/>
    </location>
    <ligand>
        <name>S-adenosyl-L-methionine</name>
        <dbReference type="ChEBI" id="CHEBI:59789"/>
    </ligand>
</feature>
<accession>A0A5K1U1D0</accession>
<dbReference type="Pfam" id="PF01189">
    <property type="entry name" value="Methyltr_RsmB-F"/>
    <property type="match status" value="1"/>
</dbReference>
<feature type="active site" description="Nucleophile" evidence="6">
    <location>
        <position position="305"/>
    </location>
</feature>
<dbReference type="VEuPathDB" id="AmoebaDB:EHI_118860"/>
<dbReference type="Gene3D" id="3.40.50.150">
    <property type="entry name" value="Vaccinia Virus protein VP39"/>
    <property type="match status" value="1"/>
</dbReference>
<dbReference type="SUPFAM" id="SSF53335">
    <property type="entry name" value="S-adenosyl-L-methionine-dependent methyltransferases"/>
    <property type="match status" value="1"/>
</dbReference>
<dbReference type="PRINTS" id="PR02008">
    <property type="entry name" value="RCMTFAMILY"/>
</dbReference>
<gene>
    <name evidence="8" type="ORF">CL6EHI_118860</name>
</gene>
<evidence type="ECO:0000259" key="7">
    <source>
        <dbReference type="PROSITE" id="PS51686"/>
    </source>
</evidence>
<evidence type="ECO:0000256" key="2">
    <source>
        <dbReference type="ARBA" id="ARBA00022679"/>
    </source>
</evidence>
<dbReference type="VEuPathDB" id="AmoebaDB:EHI8A_013050"/>
<evidence type="ECO:0000256" key="5">
    <source>
        <dbReference type="ARBA" id="ARBA00053002"/>
    </source>
</evidence>
<dbReference type="EMBL" id="BDEQ01000001">
    <property type="protein sequence ID" value="GAT93941.1"/>
    <property type="molecule type" value="Genomic_DNA"/>
</dbReference>
<feature type="domain" description="SAM-dependent MTase RsmB/NOP-type" evidence="7">
    <location>
        <begin position="93"/>
        <end position="372"/>
    </location>
</feature>
<dbReference type="VEuPathDB" id="AmoebaDB:EHI5A_001940"/>
<dbReference type="VEuPathDB" id="AmoebaDB:KM1_001260"/>
<dbReference type="OMA" id="MNFYQHA"/>
<keyword evidence="3 6" id="KW-0949">S-adenosyl-L-methionine</keyword>
<protein>
    <submittedName>
        <fullName evidence="8">Methyltransferase putative</fullName>
    </submittedName>
</protein>
<dbReference type="GO" id="GO:0003723">
    <property type="term" value="F:RNA binding"/>
    <property type="evidence" value="ECO:0007669"/>
    <property type="project" value="UniProtKB-UniRule"/>
</dbReference>
<evidence type="ECO:0000256" key="6">
    <source>
        <dbReference type="PROSITE-ProRule" id="PRU01023"/>
    </source>
</evidence>
<dbReference type="PANTHER" id="PTHR22807">
    <property type="entry name" value="NOP2 YEAST -RELATED NOL1/NOP2/FMU SUN DOMAIN-CONTAINING"/>
    <property type="match status" value="1"/>
</dbReference>
<dbReference type="PANTHER" id="PTHR22807:SF4">
    <property type="entry name" value="28S RRNA (CYTOSINE-C(5))-METHYLTRANSFERASE"/>
    <property type="match status" value="1"/>
</dbReference>